<evidence type="ECO:0000313" key="2">
    <source>
        <dbReference type="Proteomes" id="UP000324832"/>
    </source>
</evidence>
<proteinExistence type="predicted"/>
<name>A0A5E4QSK4_9NEOP</name>
<dbReference type="AlphaFoldDB" id="A0A5E4QSK4"/>
<protein>
    <submittedName>
        <fullName evidence="1">Uncharacterized protein</fullName>
    </submittedName>
</protein>
<evidence type="ECO:0000313" key="1">
    <source>
        <dbReference type="EMBL" id="VVD00212.1"/>
    </source>
</evidence>
<dbReference type="EMBL" id="FZQP02004534">
    <property type="protein sequence ID" value="VVD00212.1"/>
    <property type="molecule type" value="Genomic_DNA"/>
</dbReference>
<keyword evidence="2" id="KW-1185">Reference proteome</keyword>
<gene>
    <name evidence="1" type="ORF">LSINAPIS_LOCUS10900</name>
</gene>
<accession>A0A5E4QSK4</accession>
<dbReference type="Proteomes" id="UP000324832">
    <property type="component" value="Unassembled WGS sequence"/>
</dbReference>
<reference evidence="1 2" key="1">
    <citation type="submission" date="2017-07" db="EMBL/GenBank/DDBJ databases">
        <authorList>
            <person name="Talla V."/>
            <person name="Backstrom N."/>
        </authorList>
    </citation>
    <scope>NUCLEOTIDE SEQUENCE [LARGE SCALE GENOMIC DNA]</scope>
</reference>
<sequence length="164" mass="18850">MGNIVYIKLDKLIVKEPKADSKVKRTRDISESLKNSPKLPRPCQGTFHRGYVKGLAADIKNGKNRIYCNNCEDEGSEDEDQDEELQDYSKILKDIQKKVGAIPRLKTQLDSITQSLIMLSDKYESLIVEHEQSKEKIYKLEKAIKKHHPERVLVIEIVSKSVKK</sequence>
<organism evidence="1 2">
    <name type="scientific">Leptidea sinapis</name>
    <dbReference type="NCBI Taxonomy" id="189913"/>
    <lineage>
        <taxon>Eukaryota</taxon>
        <taxon>Metazoa</taxon>
        <taxon>Ecdysozoa</taxon>
        <taxon>Arthropoda</taxon>
        <taxon>Hexapoda</taxon>
        <taxon>Insecta</taxon>
        <taxon>Pterygota</taxon>
        <taxon>Neoptera</taxon>
        <taxon>Endopterygota</taxon>
        <taxon>Lepidoptera</taxon>
        <taxon>Glossata</taxon>
        <taxon>Ditrysia</taxon>
        <taxon>Papilionoidea</taxon>
        <taxon>Pieridae</taxon>
        <taxon>Dismorphiinae</taxon>
        <taxon>Leptidea</taxon>
    </lineage>
</organism>